<geneLocation type="plasmid" evidence="3 4">
    <name>pCIG1485E</name>
</geneLocation>
<protein>
    <recommendedName>
        <fullName evidence="2">DUF83 domain-containing protein</fullName>
    </recommendedName>
</protein>
<dbReference type="Pfam" id="PF01930">
    <property type="entry name" value="Cas_Cas4"/>
    <property type="match status" value="1"/>
</dbReference>
<proteinExistence type="predicted"/>
<evidence type="ECO:0000313" key="3">
    <source>
        <dbReference type="EMBL" id="AII15574.1"/>
    </source>
</evidence>
<dbReference type="HOGENOM" id="CLU_882152_0_0_7"/>
<dbReference type="EMBL" id="CP009044">
    <property type="protein sequence ID" value="AII15574.1"/>
    <property type="molecule type" value="Genomic_DNA"/>
</dbReference>
<gene>
    <name evidence="3" type="ORF">CIG1485E_a0049</name>
</gene>
<feature type="coiled-coil region" evidence="1">
    <location>
        <begin position="257"/>
        <end position="298"/>
    </location>
</feature>
<evidence type="ECO:0000313" key="4">
    <source>
        <dbReference type="Proteomes" id="UP000028486"/>
    </source>
</evidence>
<dbReference type="PANTHER" id="PTHR36531:SF2">
    <property type="entry name" value="CRISPR-ASSOCIATED EXONUCLEASE CAS4"/>
    <property type="match status" value="1"/>
</dbReference>
<dbReference type="AlphaFoldDB" id="A0A076FI85"/>
<dbReference type="Proteomes" id="UP000028486">
    <property type="component" value="Plasmid pCIG1485E"/>
</dbReference>
<evidence type="ECO:0000256" key="1">
    <source>
        <dbReference type="SAM" id="Coils"/>
    </source>
</evidence>
<dbReference type="RefSeq" id="WP_235183881.1">
    <property type="nucleotide sequence ID" value="NZ_CP009044.1"/>
</dbReference>
<accession>A0A076FI85</accession>
<reference evidence="3 4" key="1">
    <citation type="journal article" date="2014" name="Genome Announc.">
        <title>Complete Genome Sequence of Campylobacter iguaniorum Strain 1485ET, Isolated from a Bearded Dragon (Pogona vitticeps).</title>
        <authorList>
            <person name="Gilbert M.J."/>
            <person name="Miller W.G."/>
            <person name="Yee E."/>
            <person name="Kik M."/>
            <person name="Wagenaar J.A."/>
            <person name="Duim B."/>
        </authorList>
    </citation>
    <scope>NUCLEOTIDE SEQUENCE [LARGE SCALE GENOMIC DNA]</scope>
    <source>
        <strain evidence="3 4">1485E</strain>
        <plasmid evidence="3">pCIG1485E</plasmid>
    </source>
</reference>
<dbReference type="KEGG" id="caj:CIG1485E_a0049"/>
<dbReference type="Gene3D" id="3.90.320.10">
    <property type="match status" value="1"/>
</dbReference>
<keyword evidence="1" id="KW-0175">Coiled coil</keyword>
<evidence type="ECO:0000259" key="2">
    <source>
        <dbReference type="Pfam" id="PF01930"/>
    </source>
</evidence>
<keyword evidence="3" id="KW-0614">Plasmid</keyword>
<dbReference type="eggNOG" id="COG5377">
    <property type="taxonomic scope" value="Bacteria"/>
</dbReference>
<keyword evidence="4" id="KW-1185">Reference proteome</keyword>
<feature type="domain" description="DUF83" evidence="2">
    <location>
        <begin position="136"/>
        <end position="250"/>
    </location>
</feature>
<name>A0A076FI85_9BACT</name>
<dbReference type="InterPro" id="IPR022765">
    <property type="entry name" value="Dna2/Cas4_DUF83"/>
</dbReference>
<dbReference type="InterPro" id="IPR051827">
    <property type="entry name" value="Cas4_exonuclease"/>
</dbReference>
<dbReference type="InterPro" id="IPR011604">
    <property type="entry name" value="PDDEXK-like_dom_sf"/>
</dbReference>
<dbReference type="PANTHER" id="PTHR36531">
    <property type="entry name" value="CRISPR-ASSOCIATED EXONUCLEASE CAS4"/>
    <property type="match status" value="1"/>
</dbReference>
<organism evidence="3 4">
    <name type="scientific">Campylobacter iguaniorum</name>
    <dbReference type="NCBI Taxonomy" id="1244531"/>
    <lineage>
        <taxon>Bacteria</taxon>
        <taxon>Pseudomonadati</taxon>
        <taxon>Campylobacterota</taxon>
        <taxon>Epsilonproteobacteria</taxon>
        <taxon>Campylobacterales</taxon>
        <taxon>Campylobacteraceae</taxon>
        <taxon>Campylobacter</taxon>
    </lineage>
</organism>
<sequence>MTYFSGLSILTPDMAEMYRKNRDQVNEEMEKCKMEKQVIKKSRLEAFIEKNLPKVLKEESIASLGDRKQYVGSSDVGGCLRKSYLDKVRETEYDMATLIRFERGHLSEGIVRKMLTGLEVQEQVEVRGMVHGFGLKSHIDFMLENKDECVVVEAKSVGSSITEPYSSWVLQVQYQLHLLRINRNKPVRAYIIAIDLNSGWFKTFEVAYNETLAQMALRRATQLINAIKQNQEPEAEEQLYCSMCPHKADCPLMNAGVVEVQGDMQQLARELADLNNQKKELEKILDAKKAEMEEFMRTAKIQKVRAANNGQFNFISLTNDLSYSSIDTKVLKQEEPELYEQLLGKYGKETSRKGYIQVK</sequence>